<dbReference type="EMBL" id="CP042476">
    <property type="protein sequence ID" value="QED37558.1"/>
    <property type="molecule type" value="Genomic_DNA"/>
</dbReference>
<dbReference type="Proteomes" id="UP000321954">
    <property type="component" value="Chromosome"/>
</dbReference>
<feature type="transmembrane region" description="Helical" evidence="2">
    <location>
        <begin position="54"/>
        <end position="76"/>
    </location>
</feature>
<evidence type="ECO:0000313" key="4">
    <source>
        <dbReference type="Proteomes" id="UP000321954"/>
    </source>
</evidence>
<protein>
    <submittedName>
        <fullName evidence="3">Uncharacterized protein</fullName>
    </submittedName>
</protein>
<evidence type="ECO:0000256" key="2">
    <source>
        <dbReference type="SAM" id="Phobius"/>
    </source>
</evidence>
<keyword evidence="2" id="KW-1133">Transmembrane helix</keyword>
<name>A0A5B8YK62_9FLAO</name>
<feature type="region of interest" description="Disordered" evidence="1">
    <location>
        <begin position="1"/>
        <end position="27"/>
    </location>
</feature>
<accession>A0A5B8YK62</accession>
<dbReference type="OrthoDB" id="1452661at2"/>
<evidence type="ECO:0000313" key="3">
    <source>
        <dbReference type="EMBL" id="QED37558.1"/>
    </source>
</evidence>
<reference evidence="3 4" key="1">
    <citation type="submission" date="2019-08" db="EMBL/GenBank/DDBJ databases">
        <title>Antarcticibacterium arcticum sp. nov., a bacterium isolated from marine sediment of the Canadian Beaufort Sea.</title>
        <authorList>
            <person name="Lee Y.M."/>
            <person name="Baek K."/>
            <person name="Lee D.-H."/>
            <person name="Shin S.C."/>
            <person name="Jin Y.K."/>
            <person name="Park Y."/>
        </authorList>
    </citation>
    <scope>NUCLEOTIDE SEQUENCE [LARGE SCALE GENOMIC DNA]</scope>
    <source>
        <strain evidence="3 4">PAMC 28998</strain>
    </source>
</reference>
<gene>
    <name evidence="3" type="ORF">FK178_07380</name>
</gene>
<dbReference type="KEGG" id="anp:FK178_07380"/>
<dbReference type="RefSeq" id="WP_146832919.1">
    <property type="nucleotide sequence ID" value="NZ_CP042476.1"/>
</dbReference>
<proteinExistence type="predicted"/>
<keyword evidence="2" id="KW-0472">Membrane</keyword>
<feature type="transmembrane region" description="Helical" evidence="2">
    <location>
        <begin position="30"/>
        <end position="48"/>
    </location>
</feature>
<sequence>MKNDLSNRDGEEEPTSSENFDNAPPPRKNIWNLVLGIAFIGYGSYRVYTLSNDIESNVLGFVLGIGFIAFGLYDLWKYNKGI</sequence>
<dbReference type="AlphaFoldDB" id="A0A5B8YK62"/>
<organism evidence="3 4">
    <name type="scientific">Antarcticibacterium arcticum</name>
    <dbReference type="NCBI Taxonomy" id="2585771"/>
    <lineage>
        <taxon>Bacteria</taxon>
        <taxon>Pseudomonadati</taxon>
        <taxon>Bacteroidota</taxon>
        <taxon>Flavobacteriia</taxon>
        <taxon>Flavobacteriales</taxon>
        <taxon>Flavobacteriaceae</taxon>
        <taxon>Antarcticibacterium</taxon>
    </lineage>
</organism>
<keyword evidence="4" id="KW-1185">Reference proteome</keyword>
<keyword evidence="2" id="KW-0812">Transmembrane</keyword>
<evidence type="ECO:0000256" key="1">
    <source>
        <dbReference type="SAM" id="MobiDB-lite"/>
    </source>
</evidence>